<feature type="domain" description="CBM-cenC" evidence="2">
    <location>
        <begin position="50"/>
        <end position="171"/>
    </location>
</feature>
<dbReference type="Pfam" id="PF02018">
    <property type="entry name" value="CBM_4_9"/>
    <property type="match status" value="1"/>
</dbReference>
<dbReference type="Gene3D" id="2.60.120.260">
    <property type="entry name" value="Galactose-binding domain-like"/>
    <property type="match status" value="1"/>
</dbReference>
<dbReference type="InterPro" id="IPR008979">
    <property type="entry name" value="Galactose-bd-like_sf"/>
</dbReference>
<organism evidence="3 4">
    <name type="scientific">Streptomyces johnsoniae</name>
    <dbReference type="NCBI Taxonomy" id="3075532"/>
    <lineage>
        <taxon>Bacteria</taxon>
        <taxon>Bacillati</taxon>
        <taxon>Actinomycetota</taxon>
        <taxon>Actinomycetes</taxon>
        <taxon>Kitasatosporales</taxon>
        <taxon>Streptomycetaceae</taxon>
        <taxon>Streptomyces</taxon>
    </lineage>
</organism>
<keyword evidence="1" id="KW-0378">Hydrolase</keyword>
<comment type="caution">
    <text evidence="3">The sequence shown here is derived from an EMBL/GenBank/DDBJ whole genome shotgun (WGS) entry which is preliminary data.</text>
</comment>
<proteinExistence type="predicted"/>
<dbReference type="RefSeq" id="WP_311620601.1">
    <property type="nucleotide sequence ID" value="NZ_JAVREV010000019.1"/>
</dbReference>
<dbReference type="Proteomes" id="UP001183615">
    <property type="component" value="Unassembled WGS sequence"/>
</dbReference>
<reference evidence="4" key="1">
    <citation type="submission" date="2023-07" db="EMBL/GenBank/DDBJ databases">
        <title>30 novel species of actinomycetes from the DSMZ collection.</title>
        <authorList>
            <person name="Nouioui I."/>
        </authorList>
    </citation>
    <scope>NUCLEOTIDE SEQUENCE [LARGE SCALE GENOMIC DNA]</scope>
    <source>
        <strain evidence="4">DSM 41886</strain>
    </source>
</reference>
<gene>
    <name evidence="3" type="ORF">RM779_28200</name>
</gene>
<dbReference type="EMBL" id="JAVREV010000019">
    <property type="protein sequence ID" value="MDT0446448.1"/>
    <property type="molecule type" value="Genomic_DNA"/>
</dbReference>
<dbReference type="SUPFAM" id="SSF49785">
    <property type="entry name" value="Galactose-binding domain-like"/>
    <property type="match status" value="1"/>
</dbReference>
<evidence type="ECO:0000259" key="2">
    <source>
        <dbReference type="Pfam" id="PF02018"/>
    </source>
</evidence>
<keyword evidence="4" id="KW-1185">Reference proteome</keyword>
<protein>
    <submittedName>
        <fullName evidence="3">Carbohydrate binding domain-containing protein</fullName>
    </submittedName>
</protein>
<accession>A0ABU2SCA7</accession>
<name>A0ABU2SCA7_9ACTN</name>
<dbReference type="InterPro" id="IPR003305">
    <property type="entry name" value="CenC_carb-bd"/>
</dbReference>
<evidence type="ECO:0000256" key="1">
    <source>
        <dbReference type="ARBA" id="ARBA00022801"/>
    </source>
</evidence>
<evidence type="ECO:0000313" key="3">
    <source>
        <dbReference type="EMBL" id="MDT0446448.1"/>
    </source>
</evidence>
<evidence type="ECO:0000313" key="4">
    <source>
        <dbReference type="Proteomes" id="UP001183615"/>
    </source>
</evidence>
<sequence length="191" mass="19609">MISAPYEPEGTPRTRRGGRRALGAVAAAALLGGALAGPAFSAEPPSAAAELVVNGDFSDATGAPWWWTEDNPGTVVDGVLCADVPGGTTNPWDAIIGQDDIALVAGQEYTLSYTASASVAATITVNVQEAVEPYEQQFTSQDALTETAEPITHTFTATADDPAAQLAFQIGGSADPYTFCLDDVSLTDGEA</sequence>